<protein>
    <submittedName>
        <fullName evidence="2">Uncharacterized protein</fullName>
    </submittedName>
</protein>
<proteinExistence type="predicted"/>
<dbReference type="EMBL" id="JBJQOH010000004">
    <property type="protein sequence ID" value="KAL3690026.1"/>
    <property type="molecule type" value="Genomic_DNA"/>
</dbReference>
<evidence type="ECO:0000313" key="3">
    <source>
        <dbReference type="Proteomes" id="UP001633002"/>
    </source>
</evidence>
<gene>
    <name evidence="2" type="ORF">R1sor_016335</name>
</gene>
<accession>A0ABD3HIU3</accession>
<feature type="region of interest" description="Disordered" evidence="1">
    <location>
        <begin position="140"/>
        <end position="166"/>
    </location>
</feature>
<evidence type="ECO:0000313" key="2">
    <source>
        <dbReference type="EMBL" id="KAL3690026.1"/>
    </source>
</evidence>
<evidence type="ECO:0000256" key="1">
    <source>
        <dbReference type="SAM" id="MobiDB-lite"/>
    </source>
</evidence>
<keyword evidence="3" id="KW-1185">Reference proteome</keyword>
<dbReference type="AlphaFoldDB" id="A0ABD3HIU3"/>
<dbReference type="Proteomes" id="UP001633002">
    <property type="component" value="Unassembled WGS sequence"/>
</dbReference>
<comment type="caution">
    <text evidence="2">The sequence shown here is derived from an EMBL/GenBank/DDBJ whole genome shotgun (WGS) entry which is preliminary data.</text>
</comment>
<name>A0ABD3HIU3_9MARC</name>
<sequence>MIPAVFGHQANSPFSSPWIRNSSRTKSSCLDWRLEERYGVKESYRVRFSGSKLGRHFSMYSLNPEDSHTSSRVLGTEPKEGDEVLASDSDAEIQPNGFDSVVEVFQDTDVIDIPKGSTFEGDALGDEALGEQALCDSSNSALVGGEGPVGEAENGSEIDSAKSRKRDYCKRCCKAASRCICQMIETQDASQGSRVQEAN</sequence>
<reference evidence="2 3" key="1">
    <citation type="submission" date="2024-09" db="EMBL/GenBank/DDBJ databases">
        <title>Chromosome-scale assembly of Riccia sorocarpa.</title>
        <authorList>
            <person name="Paukszto L."/>
        </authorList>
    </citation>
    <scope>NUCLEOTIDE SEQUENCE [LARGE SCALE GENOMIC DNA]</scope>
    <source>
        <strain evidence="2">LP-2024</strain>
        <tissue evidence="2">Aerial parts of the thallus</tissue>
    </source>
</reference>
<organism evidence="2 3">
    <name type="scientific">Riccia sorocarpa</name>
    <dbReference type="NCBI Taxonomy" id="122646"/>
    <lineage>
        <taxon>Eukaryota</taxon>
        <taxon>Viridiplantae</taxon>
        <taxon>Streptophyta</taxon>
        <taxon>Embryophyta</taxon>
        <taxon>Marchantiophyta</taxon>
        <taxon>Marchantiopsida</taxon>
        <taxon>Marchantiidae</taxon>
        <taxon>Marchantiales</taxon>
        <taxon>Ricciaceae</taxon>
        <taxon>Riccia</taxon>
    </lineage>
</organism>